<name>A0AAV9UJT6_9PEZI</name>
<accession>A0AAV9UJT6</accession>
<keyword evidence="2" id="KW-0496">Mitochondrion</keyword>
<dbReference type="GO" id="GO:0005739">
    <property type="term" value="C:mitochondrion"/>
    <property type="evidence" value="ECO:0007669"/>
    <property type="project" value="UniProtKB-SubCell"/>
</dbReference>
<dbReference type="AlphaFoldDB" id="A0AAV9UJT6"/>
<evidence type="ECO:0000313" key="5">
    <source>
        <dbReference type="Proteomes" id="UP001373714"/>
    </source>
</evidence>
<dbReference type="PANTHER" id="PTHR28133:SF1">
    <property type="entry name" value="REQUIRED FOR RESPIRATORY GROWTH PROTEIN 7, MITOCHONDRIAL"/>
    <property type="match status" value="1"/>
</dbReference>
<evidence type="ECO:0000256" key="3">
    <source>
        <dbReference type="SAM" id="MobiDB-lite"/>
    </source>
</evidence>
<dbReference type="Proteomes" id="UP001373714">
    <property type="component" value="Unassembled WGS sequence"/>
</dbReference>
<proteinExistence type="predicted"/>
<gene>
    <name evidence="4" type="ORF">TWF730_010876</name>
</gene>
<evidence type="ECO:0000313" key="4">
    <source>
        <dbReference type="EMBL" id="KAK6343280.1"/>
    </source>
</evidence>
<feature type="compositionally biased region" description="Basic and acidic residues" evidence="3">
    <location>
        <begin position="163"/>
        <end position="172"/>
    </location>
</feature>
<feature type="compositionally biased region" description="Low complexity" evidence="3">
    <location>
        <begin position="47"/>
        <end position="58"/>
    </location>
</feature>
<dbReference type="Pfam" id="PF10356">
    <property type="entry name" value="RRG7"/>
    <property type="match status" value="1"/>
</dbReference>
<comment type="subcellular location">
    <subcellularLocation>
        <location evidence="1">Mitochondrion</location>
    </subcellularLocation>
</comment>
<comment type="caution">
    <text evidence="4">The sequence shown here is derived from an EMBL/GenBank/DDBJ whole genome shotgun (WGS) entry which is preliminary data.</text>
</comment>
<feature type="compositionally biased region" description="Low complexity" evidence="3">
    <location>
        <begin position="132"/>
        <end position="142"/>
    </location>
</feature>
<sequence length="358" mass="40384">MHITAHTLFSTIKTSSSGNITKLTPKTIRTLRILTKSSTPINHNHNHNQQQQQQQQQHYDIPSFLRYASLTSLNPTTTVFNGTLYEYTVLAALARCLPGISLTRVGGRDDAGVDLLGRWELPRIPRRITTLSSSSPSSSSSPNNDNYENNITQDEPQETEQQQEQKGRKEKEQEEEEEKEDDTTLPLTIQCKNVQQKSWKGPQYIRELEGALVSRPVHALGILASVRDITPGMKKQMLASRRALGFVKVTPLESIFDNYDNNNNNKKEKEVEGKTMEEFRLTGRGGLLQQFAWNEVANRYIGGFGIGARYVERSCAIKGIELGGYLLEEGEREEEDSKTQEPEQEIALTWHGIPVSNL</sequence>
<feature type="compositionally biased region" description="Acidic residues" evidence="3">
    <location>
        <begin position="173"/>
        <end position="183"/>
    </location>
</feature>
<organism evidence="4 5">
    <name type="scientific">Orbilia blumenaviensis</name>
    <dbReference type="NCBI Taxonomy" id="1796055"/>
    <lineage>
        <taxon>Eukaryota</taxon>
        <taxon>Fungi</taxon>
        <taxon>Dikarya</taxon>
        <taxon>Ascomycota</taxon>
        <taxon>Pezizomycotina</taxon>
        <taxon>Orbiliomycetes</taxon>
        <taxon>Orbiliales</taxon>
        <taxon>Orbiliaceae</taxon>
        <taxon>Orbilia</taxon>
    </lineage>
</organism>
<evidence type="ECO:0000256" key="2">
    <source>
        <dbReference type="ARBA" id="ARBA00023128"/>
    </source>
</evidence>
<keyword evidence="5" id="KW-1185">Reference proteome</keyword>
<dbReference type="PANTHER" id="PTHR28133">
    <property type="entry name" value="REQUIRED FOR RESPIRATORY GROWTH PROTEIN 7, MITOCHONDRIAL"/>
    <property type="match status" value="1"/>
</dbReference>
<reference evidence="4 5" key="1">
    <citation type="submission" date="2019-10" db="EMBL/GenBank/DDBJ databases">
        <authorList>
            <person name="Palmer J.M."/>
        </authorList>
    </citation>
    <scope>NUCLEOTIDE SEQUENCE [LARGE SCALE GENOMIC DNA]</scope>
    <source>
        <strain evidence="4 5">TWF730</strain>
    </source>
</reference>
<evidence type="ECO:0000256" key="1">
    <source>
        <dbReference type="ARBA" id="ARBA00004173"/>
    </source>
</evidence>
<feature type="region of interest" description="Disordered" evidence="3">
    <location>
        <begin position="129"/>
        <end position="189"/>
    </location>
</feature>
<dbReference type="EMBL" id="JAVHNS010000009">
    <property type="protein sequence ID" value="KAK6343280.1"/>
    <property type="molecule type" value="Genomic_DNA"/>
</dbReference>
<protein>
    <submittedName>
        <fullName evidence="4">Uncharacterized protein</fullName>
    </submittedName>
</protein>
<dbReference type="InterPro" id="IPR018828">
    <property type="entry name" value="RRG7"/>
</dbReference>
<feature type="region of interest" description="Disordered" evidence="3">
    <location>
        <begin position="39"/>
        <end position="58"/>
    </location>
</feature>